<keyword evidence="3" id="KW-0472">Membrane</keyword>
<proteinExistence type="predicted"/>
<protein>
    <submittedName>
        <fullName evidence="4">Uncharacterized protein</fullName>
    </submittedName>
</protein>
<keyword evidence="5" id="KW-1185">Reference proteome</keyword>
<comment type="caution">
    <text evidence="4">The sequence shown here is derived from an EMBL/GenBank/DDBJ whole genome shotgun (WGS) entry which is preliminary data.</text>
</comment>
<feature type="transmembrane region" description="Helical" evidence="3">
    <location>
        <begin position="15"/>
        <end position="32"/>
    </location>
</feature>
<dbReference type="Gene3D" id="3.60.15.10">
    <property type="entry name" value="Ribonuclease Z/Hydroxyacylglutathione hydrolase-like"/>
    <property type="match status" value="1"/>
</dbReference>
<organism evidence="4 5">
    <name type="scientific">Paragonimus skrjabini miyazakii</name>
    <dbReference type="NCBI Taxonomy" id="59628"/>
    <lineage>
        <taxon>Eukaryota</taxon>
        <taxon>Metazoa</taxon>
        <taxon>Spiralia</taxon>
        <taxon>Lophotrochozoa</taxon>
        <taxon>Platyhelminthes</taxon>
        <taxon>Trematoda</taxon>
        <taxon>Digenea</taxon>
        <taxon>Plagiorchiida</taxon>
        <taxon>Troglotremata</taxon>
        <taxon>Troglotrematidae</taxon>
        <taxon>Paragonimus</taxon>
    </lineage>
</organism>
<dbReference type="SUPFAM" id="SSF56281">
    <property type="entry name" value="Metallo-hydrolase/oxidoreductase"/>
    <property type="match status" value="1"/>
</dbReference>
<dbReference type="EMBL" id="JTDE01005649">
    <property type="protein sequence ID" value="KAF7248400.1"/>
    <property type="molecule type" value="Genomic_DNA"/>
</dbReference>
<dbReference type="PANTHER" id="PTHR46094">
    <property type="entry name" value="INTEGRATOR COMPLEX SUBUNIT 9"/>
    <property type="match status" value="1"/>
</dbReference>
<dbReference type="GO" id="GO:0034472">
    <property type="term" value="P:snRNA 3'-end processing"/>
    <property type="evidence" value="ECO:0007669"/>
    <property type="project" value="TreeGrafter"/>
</dbReference>
<gene>
    <name evidence="4" type="ORF">EG68_11536</name>
</gene>
<comment type="subcellular location">
    <subcellularLocation>
        <location evidence="1">Nucleus</location>
    </subcellularLocation>
</comment>
<reference evidence="4" key="1">
    <citation type="submission" date="2019-07" db="EMBL/GenBank/DDBJ databases">
        <title>Annotation for the trematode Paragonimus miyazaki's.</title>
        <authorList>
            <person name="Choi Y.-J."/>
        </authorList>
    </citation>
    <scope>NUCLEOTIDE SEQUENCE</scope>
    <source>
        <strain evidence="4">Japan</strain>
    </source>
</reference>
<dbReference type="InterPro" id="IPR036866">
    <property type="entry name" value="RibonucZ/Hydroxyglut_hydro"/>
</dbReference>
<dbReference type="Proteomes" id="UP000822476">
    <property type="component" value="Unassembled WGS sequence"/>
</dbReference>
<evidence type="ECO:0000313" key="5">
    <source>
        <dbReference type="Proteomes" id="UP000822476"/>
    </source>
</evidence>
<dbReference type="OrthoDB" id="5600060at2759"/>
<keyword evidence="2" id="KW-0539">Nucleus</keyword>
<evidence type="ECO:0000256" key="1">
    <source>
        <dbReference type="ARBA" id="ARBA00004123"/>
    </source>
</evidence>
<sequence>MTTNPAKVDFSHLEFNLVGLFHILSIIVLLFSQKRLSSDVHSPCYVLHLRDVNVLLDCCIETSMLANFMPSHQLTSPGCSDLPPLQDSDVAGFFTEQVSVGDHLYLNSRPQFSVMNQEEFSSVIWDTIDVILVSNAQSILGLPFICESTNFRGRILTTEPVVKFGKILMEDILDALEQLPSVQPSFDLNELDSKANYLQPSSRVAYFCSFTSSQPKRVRR</sequence>
<dbReference type="AlphaFoldDB" id="A0A8S9YMK1"/>
<evidence type="ECO:0000256" key="2">
    <source>
        <dbReference type="ARBA" id="ARBA00023242"/>
    </source>
</evidence>
<accession>A0A8S9YMK1</accession>
<dbReference type="InterPro" id="IPR027074">
    <property type="entry name" value="Integrator_9su"/>
</dbReference>
<keyword evidence="3" id="KW-0812">Transmembrane</keyword>
<dbReference type="GO" id="GO:0032039">
    <property type="term" value="C:integrator complex"/>
    <property type="evidence" value="ECO:0007669"/>
    <property type="project" value="InterPro"/>
</dbReference>
<name>A0A8S9YMK1_9TREM</name>
<dbReference type="PANTHER" id="PTHR46094:SF1">
    <property type="entry name" value="INTEGRATOR COMPLEX SUBUNIT 9"/>
    <property type="match status" value="1"/>
</dbReference>
<evidence type="ECO:0000313" key="4">
    <source>
        <dbReference type="EMBL" id="KAF7248400.1"/>
    </source>
</evidence>
<evidence type="ECO:0000256" key="3">
    <source>
        <dbReference type="SAM" id="Phobius"/>
    </source>
</evidence>
<keyword evidence="3" id="KW-1133">Transmembrane helix</keyword>